<dbReference type="EMBL" id="JAUHGG010000003">
    <property type="protein sequence ID" value="MDS1821189.1"/>
    <property type="molecule type" value="Genomic_DNA"/>
</dbReference>
<proteinExistence type="predicted"/>
<protein>
    <recommendedName>
        <fullName evidence="3">MarR family transcriptional regulator</fullName>
    </recommendedName>
</protein>
<gene>
    <name evidence="1" type="ORF">QX249_10995</name>
</gene>
<reference evidence="1" key="1">
    <citation type="submission" date="2023-06" db="EMBL/GenBank/DDBJ databases">
        <title>Genomic Diversity of Vibrio spp. and Metagenomic Analysis of Pathogens in Florida Gulf Coastal Waters Following Hurricane Ian.</title>
        <authorList>
            <person name="Brumfield K.D."/>
        </authorList>
    </citation>
    <scope>NUCLEOTIDE SEQUENCE</scope>
    <source>
        <strain evidence="1">WBS2B-138</strain>
    </source>
</reference>
<evidence type="ECO:0008006" key="3">
    <source>
        <dbReference type="Google" id="ProtNLM"/>
    </source>
</evidence>
<comment type="caution">
    <text evidence="1">The sequence shown here is derived from an EMBL/GenBank/DDBJ whole genome shotgun (WGS) entry which is preliminary data.</text>
</comment>
<dbReference type="AlphaFoldDB" id="A0AAW8Q0S4"/>
<organism evidence="1 2">
    <name type="scientific">Vibrio parahaemolyticus</name>
    <dbReference type="NCBI Taxonomy" id="670"/>
    <lineage>
        <taxon>Bacteria</taxon>
        <taxon>Pseudomonadati</taxon>
        <taxon>Pseudomonadota</taxon>
        <taxon>Gammaproteobacteria</taxon>
        <taxon>Vibrionales</taxon>
        <taxon>Vibrionaceae</taxon>
        <taxon>Vibrio</taxon>
    </lineage>
</organism>
<dbReference type="Proteomes" id="UP001253193">
    <property type="component" value="Unassembled WGS sequence"/>
</dbReference>
<sequence>MMGCNKALTLYELATGDSVSSVIATMLKEQGLIESIESDKNGRYKAKLTPKGDKVIRMSLERS</sequence>
<evidence type="ECO:0000313" key="1">
    <source>
        <dbReference type="EMBL" id="MDS1821189.1"/>
    </source>
</evidence>
<accession>A0AAW8Q0S4</accession>
<evidence type="ECO:0000313" key="2">
    <source>
        <dbReference type="Proteomes" id="UP001253193"/>
    </source>
</evidence>
<name>A0AAW8Q0S4_VIBPH</name>